<protein>
    <submittedName>
        <fullName evidence="1">Uncharacterized protein</fullName>
    </submittedName>
</protein>
<reference evidence="1 2" key="1">
    <citation type="submission" date="2019-03" db="EMBL/GenBank/DDBJ databases">
        <title>Genomic Encyclopedia of Type Strains, Phase IV (KMG-IV): sequencing the most valuable type-strain genomes for metagenomic binning, comparative biology and taxonomic classification.</title>
        <authorList>
            <person name="Goeker M."/>
        </authorList>
    </citation>
    <scope>NUCLEOTIDE SEQUENCE [LARGE SCALE GENOMIC DNA]</scope>
    <source>
        <strain evidence="1 2">DSM 100048</strain>
    </source>
</reference>
<accession>A0A4R3V910</accession>
<evidence type="ECO:0000313" key="1">
    <source>
        <dbReference type="EMBL" id="TCU98934.1"/>
    </source>
</evidence>
<evidence type="ECO:0000313" key="2">
    <source>
        <dbReference type="Proteomes" id="UP000294692"/>
    </source>
</evidence>
<dbReference type="EMBL" id="SMBX01000004">
    <property type="protein sequence ID" value="TCU98934.1"/>
    <property type="molecule type" value="Genomic_DNA"/>
</dbReference>
<name>A0A4R3V910_9BURK</name>
<proteinExistence type="predicted"/>
<gene>
    <name evidence="1" type="ORF">EV686_10431</name>
</gene>
<dbReference type="AlphaFoldDB" id="A0A4R3V910"/>
<dbReference type="Proteomes" id="UP000294692">
    <property type="component" value="Unassembled WGS sequence"/>
</dbReference>
<comment type="caution">
    <text evidence="1">The sequence shown here is derived from an EMBL/GenBank/DDBJ whole genome shotgun (WGS) entry which is preliminary data.</text>
</comment>
<organism evidence="1 2">
    <name type="scientific">Paracandidimonas soli</name>
    <dbReference type="NCBI Taxonomy" id="1917182"/>
    <lineage>
        <taxon>Bacteria</taxon>
        <taxon>Pseudomonadati</taxon>
        <taxon>Pseudomonadota</taxon>
        <taxon>Betaproteobacteria</taxon>
        <taxon>Burkholderiales</taxon>
        <taxon>Alcaligenaceae</taxon>
        <taxon>Paracandidimonas</taxon>
    </lineage>
</organism>
<sequence length="176" mass="20089">MSPLDSILGLKGLVIERVERRRDIHVWARPANRPVCVHCQQGSVRIKATHQRTLKHTRQGNQLMVPGQAKSRKYQGKQLDSWTPGWVSFTPTIPTKVGQFSTGVDTYDPITTLPVWKLKTNHPLLLTAWLHNQEQAAPRSQRVNRIPGLRPASRKISELWRDFWHVGSLSGPFYGM</sequence>
<keyword evidence="2" id="KW-1185">Reference proteome</keyword>
<dbReference type="RefSeq" id="WP_165972560.1">
    <property type="nucleotide sequence ID" value="NZ_SMBX01000004.1"/>
</dbReference>